<feature type="signal peptide" evidence="1">
    <location>
        <begin position="1"/>
        <end position="23"/>
    </location>
</feature>
<reference evidence="3 4" key="1">
    <citation type="submission" date="2020-09" db="EMBL/GenBank/DDBJ databases">
        <title>Eikenella S3660 sp. nov., isolated from a throat swab.</title>
        <authorList>
            <person name="Buhl M."/>
        </authorList>
    </citation>
    <scope>NUCLEOTIDE SEQUENCE [LARGE SCALE GENOMIC DNA]</scope>
    <source>
        <strain evidence="3 4">S3360</strain>
    </source>
</reference>
<name>A0ABS0NBA3_9NEIS</name>
<feature type="domain" description="DUF4189" evidence="2">
    <location>
        <begin position="81"/>
        <end position="171"/>
    </location>
</feature>
<dbReference type="Pfam" id="PF13827">
    <property type="entry name" value="DUF4189"/>
    <property type="match status" value="1"/>
</dbReference>
<gene>
    <name evidence="3" type="ORF">H9Q10_07860</name>
</gene>
<accession>A0ABS0NBA3</accession>
<evidence type="ECO:0000313" key="4">
    <source>
        <dbReference type="Proteomes" id="UP000768471"/>
    </source>
</evidence>
<keyword evidence="4" id="KW-1185">Reference proteome</keyword>
<dbReference type="InterPro" id="IPR025240">
    <property type="entry name" value="DUF4189"/>
</dbReference>
<dbReference type="Proteomes" id="UP000768471">
    <property type="component" value="Unassembled WGS sequence"/>
</dbReference>
<evidence type="ECO:0000256" key="1">
    <source>
        <dbReference type="SAM" id="SignalP"/>
    </source>
</evidence>
<protein>
    <submittedName>
        <fullName evidence="3">DUF4189 domain-containing protein</fullName>
    </submittedName>
</protein>
<sequence length="185" mass="19932">MKKIILPALLAFGCLTASQFAAADTAANLREHQRQMQHAGYCTQVYGNPSCINNSRGGGYDSDSGKIPGLDFSNLPPLNFAALAAAPNRVFATQTGYTASEARQKALERCRQQGGRNCRAIVTQNRCLLTAGGKDAHGDTYYFFGEGQHLIDAKHDALNQCRSGGYTECKAFDGLNHSVCAAPRR</sequence>
<feature type="chain" id="PRO_5045991012" evidence="1">
    <location>
        <begin position="24"/>
        <end position="185"/>
    </location>
</feature>
<evidence type="ECO:0000313" key="3">
    <source>
        <dbReference type="EMBL" id="MBH5329580.1"/>
    </source>
</evidence>
<proteinExistence type="predicted"/>
<comment type="caution">
    <text evidence="3">The sequence shown here is derived from an EMBL/GenBank/DDBJ whole genome shotgun (WGS) entry which is preliminary data.</text>
</comment>
<organism evidence="3 4">
    <name type="scientific">Eikenella glucosivorans</name>
    <dbReference type="NCBI Taxonomy" id="2766967"/>
    <lineage>
        <taxon>Bacteria</taxon>
        <taxon>Pseudomonadati</taxon>
        <taxon>Pseudomonadota</taxon>
        <taxon>Betaproteobacteria</taxon>
        <taxon>Neisseriales</taxon>
        <taxon>Neisseriaceae</taxon>
        <taxon>Eikenella</taxon>
    </lineage>
</organism>
<evidence type="ECO:0000259" key="2">
    <source>
        <dbReference type="Pfam" id="PF13827"/>
    </source>
</evidence>
<dbReference type="RefSeq" id="WP_197903404.1">
    <property type="nucleotide sequence ID" value="NZ_JACSGR010000005.1"/>
</dbReference>
<dbReference type="EMBL" id="JACSGR010000005">
    <property type="protein sequence ID" value="MBH5329580.1"/>
    <property type="molecule type" value="Genomic_DNA"/>
</dbReference>
<keyword evidence="1" id="KW-0732">Signal</keyword>